<name>A0A0L6VAG3_9BASI</name>
<dbReference type="VEuPathDB" id="FungiDB:VP01_2085g1"/>
<protein>
    <recommendedName>
        <fullName evidence="3">Reverse transcriptase Ty1/copia-type domain-containing protein</fullName>
    </recommendedName>
</protein>
<dbReference type="Proteomes" id="UP000037035">
    <property type="component" value="Unassembled WGS sequence"/>
</dbReference>
<gene>
    <name evidence="1" type="ORF">VP01_2085g1</name>
</gene>
<evidence type="ECO:0000313" key="1">
    <source>
        <dbReference type="EMBL" id="KNZ57738.1"/>
    </source>
</evidence>
<evidence type="ECO:0000313" key="2">
    <source>
        <dbReference type="Proteomes" id="UP000037035"/>
    </source>
</evidence>
<proteinExistence type="predicted"/>
<dbReference type="EMBL" id="LAVV01006932">
    <property type="protein sequence ID" value="KNZ57738.1"/>
    <property type="molecule type" value="Genomic_DNA"/>
</dbReference>
<accession>A0A0L6VAG3</accession>
<sequence>MNLVKKKKNIKLHQRHQELKKKSWLCIHGISQILGIDYDINTFAPKGKFTSLLIVMIAFCFAPLKENLSIKTPKGSKRKSPFIKLKKSLYGLKKTQENWFETTHFMVFIHKDKNSVIFFHIDNSIVIGKFDQFKKPFVVFFSNFICA</sequence>
<dbReference type="AlphaFoldDB" id="A0A0L6VAG3"/>
<organism evidence="1 2">
    <name type="scientific">Puccinia sorghi</name>
    <dbReference type="NCBI Taxonomy" id="27349"/>
    <lineage>
        <taxon>Eukaryota</taxon>
        <taxon>Fungi</taxon>
        <taxon>Dikarya</taxon>
        <taxon>Basidiomycota</taxon>
        <taxon>Pucciniomycotina</taxon>
        <taxon>Pucciniomycetes</taxon>
        <taxon>Pucciniales</taxon>
        <taxon>Pucciniaceae</taxon>
        <taxon>Puccinia</taxon>
    </lineage>
</organism>
<reference evidence="1 2" key="1">
    <citation type="submission" date="2015-08" db="EMBL/GenBank/DDBJ databases">
        <title>Next Generation Sequencing and Analysis of the Genome of Puccinia sorghi L Schw, the Causal Agent of Maize Common Rust.</title>
        <authorList>
            <person name="Rochi L."/>
            <person name="Burguener G."/>
            <person name="Darino M."/>
            <person name="Turjanski A."/>
            <person name="Kreff E."/>
            <person name="Dieguez M.J."/>
            <person name="Sacco F."/>
        </authorList>
    </citation>
    <scope>NUCLEOTIDE SEQUENCE [LARGE SCALE GENOMIC DNA]</scope>
    <source>
        <strain evidence="1 2">RO10H11247</strain>
    </source>
</reference>
<evidence type="ECO:0008006" key="3">
    <source>
        <dbReference type="Google" id="ProtNLM"/>
    </source>
</evidence>
<dbReference type="OrthoDB" id="3054497at2759"/>
<keyword evidence="2" id="KW-1185">Reference proteome</keyword>
<comment type="caution">
    <text evidence="1">The sequence shown here is derived from an EMBL/GenBank/DDBJ whole genome shotgun (WGS) entry which is preliminary data.</text>
</comment>